<keyword evidence="2" id="KW-1133">Transmembrane helix</keyword>
<feature type="transmembrane region" description="Helical" evidence="2">
    <location>
        <begin position="83"/>
        <end position="103"/>
    </location>
</feature>
<sequence>MGMQDITGHFALPLARPFSELPPPFGRRRTPFVKSKRPKPSVFNLHGTRDAPVSAAVRAVDFGSDNKPWVKPGPVRHRLRPTLLMLVAGLVFGAACIAATHTFEARKRAQSPDTVYEAAISMMPAAVAATPVAATIGAGVSDGMEAALPPPGVVQAMRDEAEQALGASSPAAAAAKPAVAARRKPVRAADAMRARPAEAVSTSAAAAGAASRARAERQGGASAAASESSPAKAVGMTAAEFKQWLTATREPSNASAASPSSDLHVALPGHTRLTDVEASAGSAGKQ</sequence>
<evidence type="ECO:0000313" key="4">
    <source>
        <dbReference type="Proteomes" id="UP000268684"/>
    </source>
</evidence>
<evidence type="ECO:0000256" key="2">
    <source>
        <dbReference type="SAM" id="Phobius"/>
    </source>
</evidence>
<feature type="region of interest" description="Disordered" evidence="1">
    <location>
        <begin position="22"/>
        <end position="41"/>
    </location>
</feature>
<feature type="region of interest" description="Disordered" evidence="1">
    <location>
        <begin position="210"/>
        <end position="233"/>
    </location>
</feature>
<gene>
    <name evidence="3" type="ORF">BSTAB16_5836</name>
</gene>
<feature type="region of interest" description="Disordered" evidence="1">
    <location>
        <begin position="245"/>
        <end position="286"/>
    </location>
</feature>
<protein>
    <recommendedName>
        <fullName evidence="5">Serine protease</fullName>
    </recommendedName>
</protein>
<dbReference type="AlphaFoldDB" id="A0AAJ5NH82"/>
<proteinExistence type="predicted"/>
<organism evidence="3 4">
    <name type="scientific">Burkholderia stabilis</name>
    <dbReference type="NCBI Taxonomy" id="95485"/>
    <lineage>
        <taxon>Bacteria</taxon>
        <taxon>Pseudomonadati</taxon>
        <taxon>Pseudomonadota</taxon>
        <taxon>Betaproteobacteria</taxon>
        <taxon>Burkholderiales</taxon>
        <taxon>Burkholderiaceae</taxon>
        <taxon>Burkholderia</taxon>
        <taxon>Burkholderia cepacia complex</taxon>
    </lineage>
</organism>
<feature type="compositionally biased region" description="Low complexity" evidence="1">
    <location>
        <begin position="251"/>
        <end position="261"/>
    </location>
</feature>
<evidence type="ECO:0000256" key="1">
    <source>
        <dbReference type="SAM" id="MobiDB-lite"/>
    </source>
</evidence>
<keyword evidence="2" id="KW-0472">Membrane</keyword>
<dbReference type="EMBL" id="LR025743">
    <property type="protein sequence ID" value="VBB15639.1"/>
    <property type="molecule type" value="Genomic_DNA"/>
</dbReference>
<name>A0AAJ5NH82_9BURK</name>
<evidence type="ECO:0008006" key="5">
    <source>
        <dbReference type="Google" id="ProtNLM"/>
    </source>
</evidence>
<feature type="compositionally biased region" description="Basic residues" evidence="1">
    <location>
        <begin position="26"/>
        <end position="39"/>
    </location>
</feature>
<evidence type="ECO:0000313" key="3">
    <source>
        <dbReference type="EMBL" id="VBB15639.1"/>
    </source>
</evidence>
<reference evidence="3 4" key="1">
    <citation type="submission" date="2017-11" db="EMBL/GenBank/DDBJ databases">
        <authorList>
            <person name="Seth-Smith MB H."/>
        </authorList>
    </citation>
    <scope>NUCLEOTIDE SEQUENCE [LARGE SCALE GENOMIC DNA]</scope>
    <source>
        <strain evidence="3">E</strain>
    </source>
</reference>
<keyword evidence="4" id="KW-1185">Reference proteome</keyword>
<dbReference type="Proteomes" id="UP000268684">
    <property type="component" value="Chromosome II"/>
</dbReference>
<accession>A0AAJ5NH82</accession>
<keyword evidence="2" id="KW-0812">Transmembrane</keyword>